<evidence type="ECO:0000256" key="1">
    <source>
        <dbReference type="ARBA" id="ARBA00022737"/>
    </source>
</evidence>
<dbReference type="Bgee" id="ENSLOCG00000001651">
    <property type="expression patterns" value="Expressed in camera-type eye and 13 other cell types or tissues"/>
</dbReference>
<dbReference type="InParanoid" id="W5M0J6"/>
<sequence>MVRHGRSMALSVAVKADAARLCGEEYRSAALDTIMANATADRIPIATSGIRAMGFLMKHQVDTEGGASVSPRITTHFVKCLQNSSSEVRLAAERVLWWVCRDPASPALEPPMVKPLLKALLDNTKDKNTGVRAQSEHTIVSLLRLRQG</sequence>
<dbReference type="Gene3D" id="1.25.10.10">
    <property type="entry name" value="Leucine-rich Repeat Variant"/>
    <property type="match status" value="1"/>
</dbReference>
<dbReference type="Proteomes" id="UP000018468">
    <property type="component" value="Linkage group LG20"/>
</dbReference>
<dbReference type="PANTHER" id="PTHR23346">
    <property type="entry name" value="TRANSLATIONAL ACTIVATOR GCN1-RELATED"/>
    <property type="match status" value="1"/>
</dbReference>
<dbReference type="Pfam" id="PF25801">
    <property type="entry name" value="HEAT_GCN1_C_2"/>
    <property type="match status" value="1"/>
</dbReference>
<dbReference type="EMBL" id="AHAT01028795">
    <property type="status" value="NOT_ANNOTATED_CDS"/>
    <property type="molecule type" value="Genomic_DNA"/>
</dbReference>
<name>W5M0J6_LEPOC</name>
<evidence type="ECO:0000313" key="2">
    <source>
        <dbReference type="Ensembl" id="ENSLOCP00000001903.1"/>
    </source>
</evidence>
<dbReference type="Ensembl" id="ENSLOCT00000001908.1">
    <property type="protein sequence ID" value="ENSLOCP00000001903.1"/>
    <property type="gene ID" value="ENSLOCG00000001651.1"/>
</dbReference>
<reference evidence="3" key="1">
    <citation type="submission" date="2011-12" db="EMBL/GenBank/DDBJ databases">
        <title>The Draft Genome of Lepisosteus oculatus.</title>
        <authorList>
            <consortium name="The Broad Institute Genome Assembly &amp; Analysis Group"/>
            <consortium name="Computational R&amp;D Group"/>
            <consortium name="and Sequencing Platform"/>
            <person name="Di Palma F."/>
            <person name="Alfoldi J."/>
            <person name="Johnson J."/>
            <person name="Berlin A."/>
            <person name="Gnerre S."/>
            <person name="Jaffe D."/>
            <person name="MacCallum I."/>
            <person name="Young S."/>
            <person name="Walker B.J."/>
            <person name="Lander E.S."/>
            <person name="Lindblad-Toh K."/>
        </authorList>
    </citation>
    <scope>NUCLEOTIDE SEQUENCE [LARGE SCALE GENOMIC DNA]</scope>
</reference>
<dbReference type="InterPro" id="IPR011989">
    <property type="entry name" value="ARM-like"/>
</dbReference>
<reference evidence="2" key="3">
    <citation type="submission" date="2025-09" db="UniProtKB">
        <authorList>
            <consortium name="Ensembl"/>
        </authorList>
    </citation>
    <scope>IDENTIFICATION</scope>
</reference>
<dbReference type="STRING" id="7918.ENSLOCP00000001903"/>
<evidence type="ECO:0000313" key="3">
    <source>
        <dbReference type="Proteomes" id="UP000018468"/>
    </source>
</evidence>
<dbReference type="eggNOG" id="KOG1242">
    <property type="taxonomic scope" value="Eukaryota"/>
</dbReference>
<dbReference type="GeneTree" id="ENSGT00940000153612"/>
<accession>W5M0J6</accession>
<dbReference type="HOGENOM" id="CLU_1763008_0_0_1"/>
<protein>
    <recommendedName>
        <fullName evidence="4">Clathrin/coatomer adaptor adaptin-like N-terminal domain-containing protein</fullName>
    </recommendedName>
</protein>
<proteinExistence type="predicted"/>
<keyword evidence="3" id="KW-1185">Reference proteome</keyword>
<organism evidence="2 3">
    <name type="scientific">Lepisosteus oculatus</name>
    <name type="common">Spotted gar</name>
    <dbReference type="NCBI Taxonomy" id="7918"/>
    <lineage>
        <taxon>Eukaryota</taxon>
        <taxon>Metazoa</taxon>
        <taxon>Chordata</taxon>
        <taxon>Craniata</taxon>
        <taxon>Vertebrata</taxon>
        <taxon>Euteleostomi</taxon>
        <taxon>Actinopterygii</taxon>
        <taxon>Neopterygii</taxon>
        <taxon>Holostei</taxon>
        <taxon>Semionotiformes</taxon>
        <taxon>Lepisosteidae</taxon>
        <taxon>Lepisosteus</taxon>
    </lineage>
</organism>
<evidence type="ECO:0008006" key="4">
    <source>
        <dbReference type="Google" id="ProtNLM"/>
    </source>
</evidence>
<dbReference type="PANTHER" id="PTHR23346:SF7">
    <property type="entry name" value="STALLED RIBOSOME SENSOR GCN1"/>
    <property type="match status" value="1"/>
</dbReference>
<dbReference type="InterPro" id="IPR016024">
    <property type="entry name" value="ARM-type_fold"/>
</dbReference>
<reference evidence="2" key="2">
    <citation type="submission" date="2025-08" db="UniProtKB">
        <authorList>
            <consortium name="Ensembl"/>
        </authorList>
    </citation>
    <scope>IDENTIFICATION</scope>
</reference>
<dbReference type="SUPFAM" id="SSF48371">
    <property type="entry name" value="ARM repeat"/>
    <property type="match status" value="1"/>
</dbReference>
<dbReference type="AlphaFoldDB" id="W5M0J6"/>
<keyword evidence="1" id="KW-0677">Repeat</keyword>